<evidence type="ECO:0000256" key="1">
    <source>
        <dbReference type="SAM" id="MobiDB-lite"/>
    </source>
</evidence>
<organism evidence="2 3">
    <name type="scientific">Dactylosporangium aurantiacum</name>
    <dbReference type="NCBI Taxonomy" id="35754"/>
    <lineage>
        <taxon>Bacteria</taxon>
        <taxon>Bacillati</taxon>
        <taxon>Actinomycetota</taxon>
        <taxon>Actinomycetes</taxon>
        <taxon>Micromonosporales</taxon>
        <taxon>Micromonosporaceae</taxon>
        <taxon>Dactylosporangium</taxon>
    </lineage>
</organism>
<evidence type="ECO:0000313" key="2">
    <source>
        <dbReference type="EMBL" id="UWZ60267.1"/>
    </source>
</evidence>
<name>A0A9Q9MTC0_9ACTN</name>
<dbReference type="AlphaFoldDB" id="A0A9Q9MTC0"/>
<gene>
    <name evidence="2" type="ORF">Daura_20750</name>
</gene>
<protein>
    <submittedName>
        <fullName evidence="2">Uncharacterized protein</fullName>
    </submittedName>
</protein>
<keyword evidence="3" id="KW-1185">Reference proteome</keyword>
<reference evidence="2" key="1">
    <citation type="submission" date="2021-04" db="EMBL/GenBank/DDBJ databases">
        <title>Dactylosporangium aurantiacum NRRL B-8018 full assembly.</title>
        <authorList>
            <person name="Hartkoorn R.C."/>
            <person name="Beaudoing E."/>
            <person name="Hot D."/>
        </authorList>
    </citation>
    <scope>NUCLEOTIDE SEQUENCE</scope>
    <source>
        <strain evidence="2">NRRL B-8018</strain>
    </source>
</reference>
<dbReference type="Proteomes" id="UP001058003">
    <property type="component" value="Chromosome"/>
</dbReference>
<feature type="region of interest" description="Disordered" evidence="1">
    <location>
        <begin position="26"/>
        <end position="61"/>
    </location>
</feature>
<evidence type="ECO:0000313" key="3">
    <source>
        <dbReference type="Proteomes" id="UP001058003"/>
    </source>
</evidence>
<accession>A0A9Q9MTC0</accession>
<feature type="region of interest" description="Disordered" evidence="1">
    <location>
        <begin position="220"/>
        <end position="259"/>
    </location>
</feature>
<feature type="compositionally biased region" description="Low complexity" evidence="1">
    <location>
        <begin position="220"/>
        <end position="230"/>
    </location>
</feature>
<dbReference type="EMBL" id="CP073767">
    <property type="protein sequence ID" value="UWZ60267.1"/>
    <property type="molecule type" value="Genomic_DNA"/>
</dbReference>
<feature type="compositionally biased region" description="Basic residues" evidence="1">
    <location>
        <begin position="36"/>
        <end position="51"/>
    </location>
</feature>
<sequence length="259" mass="27645">MPDRRLDAAEDCGAARQVVQRHRQIGVPAAEAGALHRQRPSQGPRRRRVRPHAVPQRAQVVQRDRDVVVDGPMCLQEGGQAVTEETLGLRQLAPVDEDGGQCGLVGGQPQPVERCTGGADRDPPAGQPDGEVEVAPDVGQAREVVQAGGDVRVPAGQLLEEAERTLVRPLRLVEAAQVLAVHAKLVQQHRHHDRRGRPTGAFQRVDRLACGGGGPRVVAAAAERTATPQQLRGGRRSDPTGGRRCRLPPDHAWPGGPAG</sequence>
<feature type="compositionally biased region" description="Low complexity" evidence="1">
    <location>
        <begin position="52"/>
        <end position="61"/>
    </location>
</feature>
<dbReference type="KEGG" id="daur:Daura_20750"/>
<proteinExistence type="predicted"/>